<evidence type="ECO:0000313" key="2">
    <source>
        <dbReference type="EMBL" id="PVH28637.1"/>
    </source>
</evidence>
<dbReference type="Proteomes" id="UP000245911">
    <property type="component" value="Unassembled WGS sequence"/>
</dbReference>
<keyword evidence="1" id="KW-0732">Signal</keyword>
<proteinExistence type="predicted"/>
<reference evidence="2 3" key="1">
    <citation type="submission" date="2018-04" db="EMBL/GenBank/DDBJ databases">
        <title>Pararhodobacter oceanense sp. nov., isolated from marine intertidal sediment.</title>
        <authorList>
            <person name="Wang X.-L."/>
            <person name="Du Z.-J."/>
        </authorList>
    </citation>
    <scope>NUCLEOTIDE SEQUENCE [LARGE SCALE GENOMIC DNA]</scope>
    <source>
        <strain evidence="2 3">AM505</strain>
    </source>
</reference>
<feature type="chain" id="PRO_5015463614" description="VCBS repeat-containing protein" evidence="1">
    <location>
        <begin position="25"/>
        <end position="204"/>
    </location>
</feature>
<keyword evidence="3" id="KW-1185">Reference proteome</keyword>
<comment type="caution">
    <text evidence="2">The sequence shown here is derived from an EMBL/GenBank/DDBJ whole genome shotgun (WGS) entry which is preliminary data.</text>
</comment>
<dbReference type="EMBL" id="QDKM01000004">
    <property type="protein sequence ID" value="PVH28637.1"/>
    <property type="molecule type" value="Genomic_DNA"/>
</dbReference>
<evidence type="ECO:0008006" key="4">
    <source>
        <dbReference type="Google" id="ProtNLM"/>
    </source>
</evidence>
<evidence type="ECO:0000313" key="3">
    <source>
        <dbReference type="Proteomes" id="UP000245911"/>
    </source>
</evidence>
<dbReference type="AlphaFoldDB" id="A0A2T8HT97"/>
<dbReference type="RefSeq" id="WP_116558472.1">
    <property type="nucleotide sequence ID" value="NZ_QDKM01000004.1"/>
</dbReference>
<feature type="signal peptide" evidence="1">
    <location>
        <begin position="1"/>
        <end position="24"/>
    </location>
</feature>
<protein>
    <recommendedName>
        <fullName evidence="4">VCBS repeat-containing protein</fullName>
    </recommendedName>
</protein>
<gene>
    <name evidence="2" type="ORF">DDE20_10590</name>
</gene>
<organism evidence="2 3">
    <name type="scientific">Pararhodobacter oceanensis</name>
    <dbReference type="NCBI Taxonomy" id="2172121"/>
    <lineage>
        <taxon>Bacteria</taxon>
        <taxon>Pseudomonadati</taxon>
        <taxon>Pseudomonadota</taxon>
        <taxon>Alphaproteobacteria</taxon>
        <taxon>Rhodobacterales</taxon>
        <taxon>Paracoccaceae</taxon>
        <taxon>Pararhodobacter</taxon>
    </lineage>
</organism>
<name>A0A2T8HT97_9RHOB</name>
<sequence>MQAPSTRYHLALLALTALVTPALADSDAPQPGTLIAALSGDWNGDGDPDAVLLVQSETPDSADLRVYLGTFRGLEPQFTTFSATYAGPWGGQTPGLVALTPTTFAITSEQTGIGRTPWTQRITIAYREDSFRVAGFTHQFYDRIDPAYHGSCDVNLLTGDYVLERNSGDPAQVRNDSGRLAPGGFALQDLTLDYIPQICRALFD</sequence>
<evidence type="ECO:0000256" key="1">
    <source>
        <dbReference type="SAM" id="SignalP"/>
    </source>
</evidence>
<dbReference type="OrthoDB" id="9804182at2"/>
<accession>A0A2T8HT97</accession>